<organism evidence="3 4">
    <name type="scientific">Sphingomonas lacunae</name>
    <dbReference type="NCBI Taxonomy" id="2698828"/>
    <lineage>
        <taxon>Bacteria</taxon>
        <taxon>Pseudomonadati</taxon>
        <taxon>Pseudomonadota</taxon>
        <taxon>Alphaproteobacteria</taxon>
        <taxon>Sphingomonadales</taxon>
        <taxon>Sphingomonadaceae</taxon>
        <taxon>Sphingomonas</taxon>
    </lineage>
</organism>
<keyword evidence="4" id="KW-1185">Reference proteome</keyword>
<dbReference type="SMART" id="SM01152">
    <property type="entry name" value="DUF167"/>
    <property type="match status" value="1"/>
</dbReference>
<evidence type="ECO:0000313" key="3">
    <source>
        <dbReference type="EMBL" id="QJQ33593.1"/>
    </source>
</evidence>
<dbReference type="AlphaFoldDB" id="A0A6M4AWV2"/>
<proteinExistence type="inferred from homology"/>
<dbReference type="GO" id="GO:0005737">
    <property type="term" value="C:cytoplasm"/>
    <property type="evidence" value="ECO:0007669"/>
    <property type="project" value="TreeGrafter"/>
</dbReference>
<dbReference type="SUPFAM" id="SSF69786">
    <property type="entry name" value="YggU-like"/>
    <property type="match status" value="1"/>
</dbReference>
<protein>
    <recommendedName>
        <fullName evidence="2">UPF0235 protein GV829_05560</fullName>
    </recommendedName>
</protein>
<dbReference type="Gene3D" id="3.30.1200.10">
    <property type="entry name" value="YggU-like"/>
    <property type="match status" value="1"/>
</dbReference>
<sequence>MPVPWLVTPEGLSIRVKANPKASRSAIKGVVELPDGPALAVAVTAPPVDGAANAALLAFIAKTLGVAKGAALLEAGDASRIKRVLIRGDGAVLAERLTALMACSAR</sequence>
<comment type="similarity">
    <text evidence="1 2">Belongs to the UPF0235 family.</text>
</comment>
<evidence type="ECO:0000313" key="4">
    <source>
        <dbReference type="Proteomes" id="UP000503018"/>
    </source>
</evidence>
<evidence type="ECO:0000256" key="2">
    <source>
        <dbReference type="HAMAP-Rule" id="MF_00634"/>
    </source>
</evidence>
<dbReference type="HAMAP" id="MF_00634">
    <property type="entry name" value="UPF0235"/>
    <property type="match status" value="1"/>
</dbReference>
<dbReference type="KEGG" id="slan:GV829_05560"/>
<dbReference type="InterPro" id="IPR003746">
    <property type="entry name" value="DUF167"/>
</dbReference>
<accession>A0A6M4AWV2</accession>
<gene>
    <name evidence="3" type="ORF">GV829_05560</name>
</gene>
<name>A0A6M4AWV2_9SPHN</name>
<reference evidence="3 4" key="1">
    <citation type="submission" date="2020-01" db="EMBL/GenBank/DDBJ databases">
        <title>Sphingomonas sp. strain CSW-10.</title>
        <authorList>
            <person name="Chen W.-M."/>
        </authorList>
    </citation>
    <scope>NUCLEOTIDE SEQUENCE [LARGE SCALE GENOMIC DNA]</scope>
    <source>
        <strain evidence="3 4">CSW-10</strain>
    </source>
</reference>
<dbReference type="EMBL" id="CP053015">
    <property type="protein sequence ID" value="QJQ33593.1"/>
    <property type="molecule type" value="Genomic_DNA"/>
</dbReference>
<dbReference type="NCBIfam" id="TIGR00251">
    <property type="entry name" value="DUF167 family protein"/>
    <property type="match status" value="1"/>
</dbReference>
<dbReference type="Proteomes" id="UP000503018">
    <property type="component" value="Chromosome"/>
</dbReference>
<dbReference type="PANTHER" id="PTHR13420:SF7">
    <property type="entry name" value="UPF0235 PROTEIN C15ORF40"/>
    <property type="match status" value="1"/>
</dbReference>
<dbReference type="Pfam" id="PF02594">
    <property type="entry name" value="DUF167"/>
    <property type="match status" value="1"/>
</dbReference>
<evidence type="ECO:0000256" key="1">
    <source>
        <dbReference type="ARBA" id="ARBA00010364"/>
    </source>
</evidence>
<dbReference type="PANTHER" id="PTHR13420">
    <property type="entry name" value="UPF0235 PROTEIN C15ORF40"/>
    <property type="match status" value="1"/>
</dbReference>
<dbReference type="InterPro" id="IPR036591">
    <property type="entry name" value="YggU-like_sf"/>
</dbReference>